<dbReference type="EMBL" id="MLYV02000940">
    <property type="protein sequence ID" value="PSR74991.1"/>
    <property type="molecule type" value="Genomic_DNA"/>
</dbReference>
<evidence type="ECO:0000313" key="1">
    <source>
        <dbReference type="EMBL" id="PSR74991.1"/>
    </source>
</evidence>
<accession>A0A2R6NR12</accession>
<dbReference type="STRING" id="98765.A0A2R6NR12"/>
<proteinExistence type="predicted"/>
<comment type="caution">
    <text evidence="1">The sequence shown here is derived from an EMBL/GenBank/DDBJ whole genome shotgun (WGS) entry which is preliminary data.</text>
</comment>
<reference evidence="1 2" key="1">
    <citation type="submission" date="2018-02" db="EMBL/GenBank/DDBJ databases">
        <title>Genome sequence of the basidiomycete white-rot fungus Phlebia centrifuga.</title>
        <authorList>
            <person name="Granchi Z."/>
            <person name="Peng M."/>
            <person name="de Vries R.P."/>
            <person name="Hilden K."/>
            <person name="Makela M.R."/>
            <person name="Grigoriev I."/>
            <person name="Riley R."/>
        </authorList>
    </citation>
    <scope>NUCLEOTIDE SEQUENCE [LARGE SCALE GENOMIC DNA]</scope>
    <source>
        <strain evidence="1 2">FBCC195</strain>
    </source>
</reference>
<organism evidence="1 2">
    <name type="scientific">Hermanssonia centrifuga</name>
    <dbReference type="NCBI Taxonomy" id="98765"/>
    <lineage>
        <taxon>Eukaryota</taxon>
        <taxon>Fungi</taxon>
        <taxon>Dikarya</taxon>
        <taxon>Basidiomycota</taxon>
        <taxon>Agaricomycotina</taxon>
        <taxon>Agaricomycetes</taxon>
        <taxon>Polyporales</taxon>
        <taxon>Meruliaceae</taxon>
        <taxon>Hermanssonia</taxon>
    </lineage>
</organism>
<name>A0A2R6NR12_9APHY</name>
<dbReference type="AlphaFoldDB" id="A0A2R6NR12"/>
<keyword evidence="2" id="KW-1185">Reference proteome</keyword>
<gene>
    <name evidence="1" type="ORF">PHLCEN_2v9405</name>
</gene>
<dbReference type="OrthoDB" id="10018982at2759"/>
<evidence type="ECO:0000313" key="2">
    <source>
        <dbReference type="Proteomes" id="UP000186601"/>
    </source>
</evidence>
<protein>
    <submittedName>
        <fullName evidence="1">Uncharacterized protein</fullName>
    </submittedName>
</protein>
<sequence length="66" mass="7523">MFQQEHVDLKTQKPIPAHGDTLWEVEVKTASPVRNTQDTPLSQSIEAVLEVQLLMKGLLDLRRQDV</sequence>
<dbReference type="Proteomes" id="UP000186601">
    <property type="component" value="Unassembled WGS sequence"/>
</dbReference>